<reference evidence="1" key="1">
    <citation type="submission" date="2021-06" db="EMBL/GenBank/DDBJ databases">
        <authorList>
            <person name="Kallberg Y."/>
            <person name="Tangrot J."/>
            <person name="Rosling A."/>
        </authorList>
    </citation>
    <scope>NUCLEOTIDE SEQUENCE</scope>
    <source>
        <strain evidence="1">IA702</strain>
    </source>
</reference>
<gene>
    <name evidence="1" type="ORF">POCULU_LOCUS8019</name>
</gene>
<dbReference type="Proteomes" id="UP000789572">
    <property type="component" value="Unassembled WGS sequence"/>
</dbReference>
<sequence length="79" mass="8548">MGKGIIVAIIPQFEIVLSEAYAREDCAVGSARLALALISQIFSPQRLTIPGLSHIATHITRFLSIGGYHIAESITKNKE</sequence>
<dbReference type="EMBL" id="CAJVPJ010002082">
    <property type="protein sequence ID" value="CAG8612545.1"/>
    <property type="molecule type" value="Genomic_DNA"/>
</dbReference>
<protein>
    <submittedName>
        <fullName evidence="1">10687_t:CDS:1</fullName>
    </submittedName>
</protein>
<comment type="caution">
    <text evidence="1">The sequence shown here is derived from an EMBL/GenBank/DDBJ whole genome shotgun (WGS) entry which is preliminary data.</text>
</comment>
<proteinExistence type="predicted"/>
<organism evidence="1 2">
    <name type="scientific">Paraglomus occultum</name>
    <dbReference type="NCBI Taxonomy" id="144539"/>
    <lineage>
        <taxon>Eukaryota</taxon>
        <taxon>Fungi</taxon>
        <taxon>Fungi incertae sedis</taxon>
        <taxon>Mucoromycota</taxon>
        <taxon>Glomeromycotina</taxon>
        <taxon>Glomeromycetes</taxon>
        <taxon>Paraglomerales</taxon>
        <taxon>Paraglomeraceae</taxon>
        <taxon>Paraglomus</taxon>
    </lineage>
</organism>
<evidence type="ECO:0000313" key="1">
    <source>
        <dbReference type="EMBL" id="CAG8612545.1"/>
    </source>
</evidence>
<dbReference type="AlphaFoldDB" id="A0A9N9GKJ1"/>
<accession>A0A9N9GKJ1</accession>
<evidence type="ECO:0000313" key="2">
    <source>
        <dbReference type="Proteomes" id="UP000789572"/>
    </source>
</evidence>
<keyword evidence="2" id="KW-1185">Reference proteome</keyword>
<name>A0A9N9GKJ1_9GLOM</name>